<dbReference type="PANTHER" id="PTHR13239:SF4">
    <property type="entry name" value="AT25231P"/>
    <property type="match status" value="1"/>
</dbReference>
<dbReference type="GO" id="GO:0005829">
    <property type="term" value="C:cytosol"/>
    <property type="evidence" value="ECO:0007669"/>
    <property type="project" value="TreeGrafter"/>
</dbReference>
<evidence type="ECO:0000259" key="2">
    <source>
        <dbReference type="SMART" id="SM01293"/>
    </source>
</evidence>
<evidence type="ECO:0008006" key="5">
    <source>
        <dbReference type="Google" id="ProtNLM"/>
    </source>
</evidence>
<feature type="domain" description="Far11/STRP C-terminal" evidence="2">
    <location>
        <begin position="264"/>
        <end position="649"/>
    </location>
</feature>
<dbReference type="EMBL" id="JNBR01000006">
    <property type="protein sequence ID" value="OQS01496.1"/>
    <property type="molecule type" value="Genomic_DNA"/>
</dbReference>
<feature type="domain" description="Far11/STRP N-terminal" evidence="1">
    <location>
        <begin position="12"/>
        <end position="262"/>
    </location>
</feature>
<dbReference type="Proteomes" id="UP000243579">
    <property type="component" value="Unassembled WGS sequence"/>
</dbReference>
<dbReference type="AlphaFoldDB" id="A0A1V9ZU04"/>
<organism evidence="3 4">
    <name type="scientific">Achlya hypogyna</name>
    <name type="common">Oomycete</name>
    <name type="synonym">Protoachlya hypogyna</name>
    <dbReference type="NCBI Taxonomy" id="1202772"/>
    <lineage>
        <taxon>Eukaryota</taxon>
        <taxon>Sar</taxon>
        <taxon>Stramenopiles</taxon>
        <taxon>Oomycota</taxon>
        <taxon>Saprolegniomycetes</taxon>
        <taxon>Saprolegniales</taxon>
        <taxon>Achlyaceae</taxon>
        <taxon>Achlya</taxon>
    </lineage>
</organism>
<reference evidence="3 4" key="1">
    <citation type="journal article" date="2014" name="Genome Biol. Evol.">
        <title>The secreted proteins of Achlya hypogyna and Thraustotheca clavata identify the ancestral oomycete secretome and reveal gene acquisitions by horizontal gene transfer.</title>
        <authorList>
            <person name="Misner I."/>
            <person name="Blouin N."/>
            <person name="Leonard G."/>
            <person name="Richards T.A."/>
            <person name="Lane C.E."/>
        </authorList>
    </citation>
    <scope>NUCLEOTIDE SEQUENCE [LARGE SCALE GENOMIC DNA]</scope>
    <source>
        <strain evidence="3 4">ATCC 48635</strain>
    </source>
</reference>
<evidence type="ECO:0000313" key="3">
    <source>
        <dbReference type="EMBL" id="OQS01496.1"/>
    </source>
</evidence>
<proteinExistence type="predicted"/>
<evidence type="ECO:0000313" key="4">
    <source>
        <dbReference type="Proteomes" id="UP000243579"/>
    </source>
</evidence>
<dbReference type="InterPro" id="IPR040185">
    <property type="entry name" value="Far11/STRP"/>
</dbReference>
<dbReference type="InterPro" id="IPR012486">
    <property type="entry name" value="Far11/STRP_N"/>
</dbReference>
<dbReference type="GO" id="GO:0007010">
    <property type="term" value="P:cytoskeleton organization"/>
    <property type="evidence" value="ECO:0007669"/>
    <property type="project" value="TreeGrafter"/>
</dbReference>
<gene>
    <name evidence="3" type="ORF">ACHHYP_00658</name>
</gene>
<dbReference type="SMART" id="SM01292">
    <property type="entry name" value="N1221"/>
    <property type="match status" value="1"/>
</dbReference>
<sequence>MKSPELESISADERVTYFYCAFGVDFIGINVELPDVLIAPEAVPSYLQYLENPSRDAWLKAEAALIPFAQGKAVKDEQTRLLVDFDVARKNCEVLNEAGAFPIFAQHLVRAMQALKGLNFQYMDIDQLERLFGQINRALTMLYLVLVLSPDSACFERTLFDVGLSAPKQVLMEVMDCLQAHHSVAGFPVKRVMLLLNAWLSRMLGDLPRLTQLKTDRRTFHNLPLEVPTKLQCKSIRRPVVVPITEPVTDPLYLPKFKAQTQRDRIYTQYIHKPHYELPVATTTGDDPTFDVEWAGRVESMYRTFWLPKAKEYMALFAAILAAGTNPDKRHVFGKRASSSTDPAAYENASQSVSPEEQAYLAYMLREKAIIMDATTLTLLLVLKHTRGSHLYKAEYLAAQLVDAGLLPTMTKFLNRDFAAYVQVRQLDDGSQRVNQLPGGPKKPTVVVAGDDGAIAEYARQPLRCVGSALRLVQRLTKRKPSLIKATLCRSQSLVWLKRVLNLKEPMTRLYALKLVKSQARYLGHQWVRKFTCVHLLTEVYLYVRPELEDDWLRSEDDDTSVTSAPKPVETLLAGEVQAYHNKHYWDRVKAPAPTTTIVVQGLADLALDTLDIDGGRCRKLFANLKLDADTCLRYEEWLDTELTFVLPDEPMPIEFN</sequence>
<protein>
    <recommendedName>
        <fullName evidence="5">Far11/STRP C-terminal domain-containing protein</fullName>
    </recommendedName>
</protein>
<evidence type="ECO:0000259" key="1">
    <source>
        <dbReference type="SMART" id="SM01292"/>
    </source>
</evidence>
<dbReference type="SMART" id="SM01293">
    <property type="entry name" value="DUF3402"/>
    <property type="match status" value="1"/>
</dbReference>
<accession>A0A1V9ZU04</accession>
<dbReference type="InterPro" id="IPR021819">
    <property type="entry name" value="Far11/STRP_C"/>
</dbReference>
<keyword evidence="4" id="KW-1185">Reference proteome</keyword>
<dbReference type="Pfam" id="PF11882">
    <property type="entry name" value="DUF3402"/>
    <property type="match status" value="2"/>
</dbReference>
<comment type="caution">
    <text evidence="3">The sequence shown here is derived from an EMBL/GenBank/DDBJ whole genome shotgun (WGS) entry which is preliminary data.</text>
</comment>
<dbReference type="STRING" id="1202772.A0A1V9ZU04"/>
<dbReference type="OrthoDB" id="18234at2759"/>
<dbReference type="PANTHER" id="PTHR13239">
    <property type="entry name" value="PROTEIN REQUIRED FOR HYPHAL ANASTOMOSIS HAM-2"/>
    <property type="match status" value="1"/>
</dbReference>
<name>A0A1V9ZU04_ACHHY</name>